<keyword evidence="4" id="KW-1015">Disulfide bond</keyword>
<dbReference type="InterPro" id="IPR036249">
    <property type="entry name" value="Thioredoxin-like_sf"/>
</dbReference>
<evidence type="ECO:0000256" key="2">
    <source>
        <dbReference type="ARBA" id="ARBA00013831"/>
    </source>
</evidence>
<feature type="domain" description="DSBA-like thioredoxin" evidence="6">
    <location>
        <begin position="163"/>
        <end position="264"/>
    </location>
</feature>
<evidence type="ECO:0000256" key="3">
    <source>
        <dbReference type="ARBA" id="ARBA00022729"/>
    </source>
</evidence>
<dbReference type="Gene3D" id="3.40.30.10">
    <property type="entry name" value="Glutaredoxin"/>
    <property type="match status" value="1"/>
</dbReference>
<dbReference type="InterPro" id="IPR023205">
    <property type="entry name" value="DsbA/DsbL"/>
</dbReference>
<dbReference type="GO" id="GO:0016491">
    <property type="term" value="F:oxidoreductase activity"/>
    <property type="evidence" value="ECO:0007669"/>
    <property type="project" value="InterPro"/>
</dbReference>
<dbReference type="Pfam" id="PF01323">
    <property type="entry name" value="DSBA"/>
    <property type="match status" value="1"/>
</dbReference>
<dbReference type="EMBL" id="UINC01010274">
    <property type="protein sequence ID" value="SVA45774.1"/>
    <property type="molecule type" value="Genomic_DNA"/>
</dbReference>
<accession>A0A381VZW4</accession>
<keyword evidence="3" id="KW-0732">Signal</keyword>
<dbReference type="InterPro" id="IPR017937">
    <property type="entry name" value="Thioredoxin_CS"/>
</dbReference>
<protein>
    <recommendedName>
        <fullName evidence="2">Thiol:disulfide interchange protein DsbA</fullName>
    </recommendedName>
</protein>
<name>A0A381VZW4_9ZZZZ</name>
<sequence length="278" mass="31308">MRLWHLLFAILLVGLGGCESDTPASQNVNMPIVASSESDPVEQVTDVAAVEKEAIETVEESAALEDSSEEEEILIAAVNDEPAQAKQSEQWQYKEGRHFRRFTASQGTSSAPDKIEVAEIFWYGCPHCYNFEPYVSNWRKTLPANVEFVQIPVMWNPTNAIHARAFYTAQALGKLDEIHTAIFREIHINNNPLTTEATLQSFFEKFGVSSEEFTKAFRSFGVNGKLTRATNFTQRYQVRSVPILIVNGKYSTDAAEVANLEQMLDIANELVEREKQRP</sequence>
<dbReference type="PANTHER" id="PTHR35891">
    <property type="entry name" value="THIOL:DISULFIDE INTERCHANGE PROTEIN DSBA"/>
    <property type="match status" value="1"/>
</dbReference>
<gene>
    <name evidence="7" type="ORF">METZ01_LOCUS98628</name>
</gene>
<evidence type="ECO:0000256" key="4">
    <source>
        <dbReference type="ARBA" id="ARBA00023157"/>
    </source>
</evidence>
<dbReference type="PROSITE" id="PS00194">
    <property type="entry name" value="THIOREDOXIN_1"/>
    <property type="match status" value="1"/>
</dbReference>
<reference evidence="7" key="1">
    <citation type="submission" date="2018-05" db="EMBL/GenBank/DDBJ databases">
        <authorList>
            <person name="Lanie J.A."/>
            <person name="Ng W.-L."/>
            <person name="Kazmierczak K.M."/>
            <person name="Andrzejewski T.M."/>
            <person name="Davidsen T.M."/>
            <person name="Wayne K.J."/>
            <person name="Tettelin H."/>
            <person name="Glass J.I."/>
            <person name="Rusch D."/>
            <person name="Podicherti R."/>
            <person name="Tsui H.-C.T."/>
            <person name="Winkler M.E."/>
        </authorList>
    </citation>
    <scope>NUCLEOTIDE SEQUENCE</scope>
</reference>
<evidence type="ECO:0000256" key="5">
    <source>
        <dbReference type="ARBA" id="ARBA00023284"/>
    </source>
</evidence>
<dbReference type="SUPFAM" id="SSF52833">
    <property type="entry name" value="Thioredoxin-like"/>
    <property type="match status" value="1"/>
</dbReference>
<comment type="similarity">
    <text evidence="1">Belongs to the thioredoxin family. DsbA subfamily.</text>
</comment>
<dbReference type="CDD" id="cd03019">
    <property type="entry name" value="DsbA_DsbA"/>
    <property type="match status" value="1"/>
</dbReference>
<evidence type="ECO:0000259" key="6">
    <source>
        <dbReference type="Pfam" id="PF01323"/>
    </source>
</evidence>
<dbReference type="InterPro" id="IPR050824">
    <property type="entry name" value="Thiol_disulfide_DsbA"/>
</dbReference>
<organism evidence="7">
    <name type="scientific">marine metagenome</name>
    <dbReference type="NCBI Taxonomy" id="408172"/>
    <lineage>
        <taxon>unclassified sequences</taxon>
        <taxon>metagenomes</taxon>
        <taxon>ecological metagenomes</taxon>
    </lineage>
</organism>
<dbReference type="PANTHER" id="PTHR35891:SF2">
    <property type="entry name" value="THIOL:DISULFIDE INTERCHANGE PROTEIN DSBA"/>
    <property type="match status" value="1"/>
</dbReference>
<keyword evidence="5" id="KW-0676">Redox-active center</keyword>
<proteinExistence type="inferred from homology"/>
<evidence type="ECO:0000256" key="1">
    <source>
        <dbReference type="ARBA" id="ARBA00005791"/>
    </source>
</evidence>
<dbReference type="InterPro" id="IPR001853">
    <property type="entry name" value="DSBA-like_thioredoxin_dom"/>
</dbReference>
<dbReference type="PROSITE" id="PS51257">
    <property type="entry name" value="PROKAR_LIPOPROTEIN"/>
    <property type="match status" value="1"/>
</dbReference>
<evidence type="ECO:0000313" key="7">
    <source>
        <dbReference type="EMBL" id="SVA45774.1"/>
    </source>
</evidence>
<dbReference type="AlphaFoldDB" id="A0A381VZW4"/>